<evidence type="ECO:0000313" key="3">
    <source>
        <dbReference type="RefSeq" id="XP_064076122.1"/>
    </source>
</evidence>
<keyword evidence="2" id="KW-1185">Reference proteome</keyword>
<feature type="signal peptide" evidence="1">
    <location>
        <begin position="1"/>
        <end position="18"/>
    </location>
</feature>
<evidence type="ECO:0000256" key="1">
    <source>
        <dbReference type="SAM" id="SignalP"/>
    </source>
</evidence>
<feature type="chain" id="PRO_5046451801" evidence="1">
    <location>
        <begin position="19"/>
        <end position="203"/>
    </location>
</feature>
<dbReference type="GeneID" id="135194511"/>
<sequence>MICLKKILYLFIIGTTILNEGDNYVLVQVRKDDKNPNSDTLIHKVVPSHKFDEIADTARKQFKNFKQFKIKSQPDDKELESIVFAIKPEENANGDRRQDGGDSDAGNTMSGLMRKVFGLFKKPDDDDLPSFRAKLKKYNIKPEIIQFKNNNGKPSIMYEIDTKSILHTIKEVLASRMFKMYTDNLINKAAVIYRTFKEEVDQE</sequence>
<keyword evidence="1" id="KW-0732">Signal</keyword>
<reference evidence="3" key="1">
    <citation type="submission" date="2025-08" db="UniProtKB">
        <authorList>
            <consortium name="RefSeq"/>
        </authorList>
    </citation>
    <scope>IDENTIFICATION</scope>
    <source>
        <tissue evidence="3">Whole body</tissue>
    </source>
</reference>
<dbReference type="RefSeq" id="XP_064076122.1">
    <property type="nucleotide sequence ID" value="XM_064220052.1"/>
</dbReference>
<accession>A0ABM4AXV2</accession>
<name>A0ABM4AXV2_VANTA</name>
<proteinExistence type="predicted"/>
<organism evidence="2 3">
    <name type="scientific">Vanessa tameamea</name>
    <name type="common">Kamehameha butterfly</name>
    <dbReference type="NCBI Taxonomy" id="334116"/>
    <lineage>
        <taxon>Eukaryota</taxon>
        <taxon>Metazoa</taxon>
        <taxon>Ecdysozoa</taxon>
        <taxon>Arthropoda</taxon>
        <taxon>Hexapoda</taxon>
        <taxon>Insecta</taxon>
        <taxon>Pterygota</taxon>
        <taxon>Neoptera</taxon>
        <taxon>Endopterygota</taxon>
        <taxon>Lepidoptera</taxon>
        <taxon>Glossata</taxon>
        <taxon>Ditrysia</taxon>
        <taxon>Papilionoidea</taxon>
        <taxon>Nymphalidae</taxon>
        <taxon>Nymphalinae</taxon>
        <taxon>Vanessa</taxon>
    </lineage>
</organism>
<gene>
    <name evidence="3" type="primary">LOC135194511</name>
</gene>
<protein>
    <submittedName>
        <fullName evidence="3">Uncharacterized protein LOC135194511</fullName>
    </submittedName>
</protein>
<evidence type="ECO:0000313" key="2">
    <source>
        <dbReference type="Proteomes" id="UP001652626"/>
    </source>
</evidence>
<dbReference type="Proteomes" id="UP001652626">
    <property type="component" value="Chromosome 31"/>
</dbReference>